<organism evidence="1">
    <name type="scientific">freshwater metagenome</name>
    <dbReference type="NCBI Taxonomy" id="449393"/>
    <lineage>
        <taxon>unclassified sequences</taxon>
        <taxon>metagenomes</taxon>
        <taxon>ecological metagenomes</taxon>
    </lineage>
</organism>
<protein>
    <submittedName>
        <fullName evidence="1">Unannotated protein</fullName>
    </submittedName>
</protein>
<dbReference type="AlphaFoldDB" id="A0A6J6CXT8"/>
<gene>
    <name evidence="1" type="ORF">UFOPK1619_00058</name>
</gene>
<reference evidence="1" key="1">
    <citation type="submission" date="2020-05" db="EMBL/GenBank/DDBJ databases">
        <authorList>
            <person name="Chiriac C."/>
            <person name="Salcher M."/>
            <person name="Ghai R."/>
            <person name="Kavagutti S V."/>
        </authorList>
    </citation>
    <scope>NUCLEOTIDE SEQUENCE</scope>
</reference>
<name>A0A6J6CXT8_9ZZZZ</name>
<evidence type="ECO:0000313" key="1">
    <source>
        <dbReference type="EMBL" id="CAB4555945.1"/>
    </source>
</evidence>
<accession>A0A6J6CXT8</accession>
<sequence>MIPLFVTERTFSEPVDEAAKFSWAKVRVILGLSTLIEELPRTIGALSEESLLGADTSNVDVGVTPTICAADFRLSLTSPPPKSVETK</sequence>
<proteinExistence type="predicted"/>
<dbReference type="EMBL" id="CAEZTI010000004">
    <property type="protein sequence ID" value="CAB4555945.1"/>
    <property type="molecule type" value="Genomic_DNA"/>
</dbReference>